<dbReference type="RefSeq" id="XP_033523531.1">
    <property type="nucleotide sequence ID" value="XM_033671992.1"/>
</dbReference>
<dbReference type="PANTHER" id="PTHR24305">
    <property type="entry name" value="CYTOCHROME P450"/>
    <property type="match status" value="1"/>
</dbReference>
<dbReference type="Proteomes" id="UP000799771">
    <property type="component" value="Unassembled WGS sequence"/>
</dbReference>
<reference evidence="11" key="1">
    <citation type="journal article" date="2020" name="Stud. Mycol.">
        <title>101 Dothideomycetes genomes: a test case for predicting lifestyles and emergence of pathogens.</title>
        <authorList>
            <person name="Haridas S."/>
            <person name="Albert R."/>
            <person name="Binder M."/>
            <person name="Bloem J."/>
            <person name="Labutti K."/>
            <person name="Salamov A."/>
            <person name="Andreopoulos B."/>
            <person name="Baker S."/>
            <person name="Barry K."/>
            <person name="Bills G."/>
            <person name="Bluhm B."/>
            <person name="Cannon C."/>
            <person name="Castanera R."/>
            <person name="Culley D."/>
            <person name="Daum C."/>
            <person name="Ezra D."/>
            <person name="Gonzalez J."/>
            <person name="Henrissat B."/>
            <person name="Kuo A."/>
            <person name="Liang C."/>
            <person name="Lipzen A."/>
            <person name="Lutzoni F."/>
            <person name="Magnuson J."/>
            <person name="Mondo S."/>
            <person name="Nolan M."/>
            <person name="Ohm R."/>
            <person name="Pangilinan J."/>
            <person name="Park H.-J."/>
            <person name="Ramirez L."/>
            <person name="Alfaro M."/>
            <person name="Sun H."/>
            <person name="Tritt A."/>
            <person name="Yoshinaga Y."/>
            <person name="Zwiers L.-H."/>
            <person name="Turgeon B."/>
            <person name="Goodwin S."/>
            <person name="Spatafora J."/>
            <person name="Crous P."/>
            <person name="Grigoriev I."/>
        </authorList>
    </citation>
    <scope>NUCLEOTIDE SEQUENCE</scope>
    <source>
        <strain evidence="11">CBS 119687</strain>
    </source>
</reference>
<dbReference type="InterPro" id="IPR001128">
    <property type="entry name" value="Cyt_P450"/>
</dbReference>
<keyword evidence="7 9" id="KW-0503">Monooxygenase</keyword>
<evidence type="ECO:0000256" key="2">
    <source>
        <dbReference type="ARBA" id="ARBA00010617"/>
    </source>
</evidence>
<keyword evidence="6 8" id="KW-0408">Iron</keyword>
<dbReference type="PRINTS" id="PR00385">
    <property type="entry name" value="P450"/>
</dbReference>
<feature type="transmembrane region" description="Helical" evidence="10">
    <location>
        <begin position="28"/>
        <end position="46"/>
    </location>
</feature>
<dbReference type="InterPro" id="IPR017972">
    <property type="entry name" value="Cyt_P450_CS"/>
</dbReference>
<dbReference type="InterPro" id="IPR050121">
    <property type="entry name" value="Cytochrome_P450_monoxygenase"/>
</dbReference>
<dbReference type="OrthoDB" id="1470350at2759"/>
<evidence type="ECO:0000313" key="11">
    <source>
        <dbReference type="EMBL" id="KAF2129142.1"/>
    </source>
</evidence>
<evidence type="ECO:0000256" key="8">
    <source>
        <dbReference type="PIRSR" id="PIRSR602401-1"/>
    </source>
</evidence>
<keyword evidence="12" id="KW-1185">Reference proteome</keyword>
<evidence type="ECO:0000256" key="1">
    <source>
        <dbReference type="ARBA" id="ARBA00001971"/>
    </source>
</evidence>
<dbReference type="GO" id="GO:0004497">
    <property type="term" value="F:monooxygenase activity"/>
    <property type="evidence" value="ECO:0007669"/>
    <property type="project" value="UniProtKB-KW"/>
</dbReference>
<accession>A0A6A6AB31</accession>
<keyword evidence="4 8" id="KW-0479">Metal-binding</keyword>
<evidence type="ECO:0000256" key="9">
    <source>
        <dbReference type="RuleBase" id="RU000461"/>
    </source>
</evidence>
<dbReference type="GO" id="GO:0020037">
    <property type="term" value="F:heme binding"/>
    <property type="evidence" value="ECO:0007669"/>
    <property type="project" value="InterPro"/>
</dbReference>
<evidence type="ECO:0000256" key="3">
    <source>
        <dbReference type="ARBA" id="ARBA00022617"/>
    </source>
</evidence>
<evidence type="ECO:0000256" key="10">
    <source>
        <dbReference type="SAM" id="Phobius"/>
    </source>
</evidence>
<dbReference type="PROSITE" id="PS00086">
    <property type="entry name" value="CYTOCHROME_P450"/>
    <property type="match status" value="1"/>
</dbReference>
<evidence type="ECO:0000256" key="7">
    <source>
        <dbReference type="ARBA" id="ARBA00023033"/>
    </source>
</evidence>
<dbReference type="InterPro" id="IPR002401">
    <property type="entry name" value="Cyt_P450_E_grp-I"/>
</dbReference>
<evidence type="ECO:0000313" key="12">
    <source>
        <dbReference type="Proteomes" id="UP000799771"/>
    </source>
</evidence>
<evidence type="ECO:0000256" key="6">
    <source>
        <dbReference type="ARBA" id="ARBA00023004"/>
    </source>
</evidence>
<protein>
    <submittedName>
        <fullName evidence="11">Cytochrome P450</fullName>
    </submittedName>
</protein>
<sequence length="525" mass="60350">MSKFQDSLLGEYGVEWKDIAVALRPSTTLQYLFAGLGFLTFYVLVFKPLRNIFFHPLSHHPGPRLFAASSLPYGLWYISGYWHTKIFALHAHYGPIVRIGPNELSYACPEAWDDIYGRYVPAKRKENPKPEWYCSPASHDMVGANLGDHGRMRRVMAPGFTYGAMCKQEPLIAGHVDLFLEKLAEKCKGGEEAEVNMLEWFTYCTFDLIGDLAFGEPFGCLENAMLHPWLQLVFANIYITHILVLCKRIPFFYLFLPLKTTVQLFLEFSRHVVLLKEVVDRRLAREGKRDDFMDIMTSKPSKTLYLTKEEIFKNAILLTGGGAETTSSSLTGMAYILAMRPDVKRKVVQELHATFASEADINMRSVAKLTYTGAFIEEALRYYPPGPNTMWRRTPEGGNTILGEHIPENTVLGIPHRVLYRSPTYWARADEFHPERWLPEGQRPSEFDADRRDGFQPFSYGPRVCIAMNLAYAEMRYILARYLWHFDIDITEKSKTWMDNQKAYLVWDKPGLFLRLTPVDGVARE</sequence>
<dbReference type="Pfam" id="PF00067">
    <property type="entry name" value="p450"/>
    <property type="match status" value="1"/>
</dbReference>
<keyword evidence="5 9" id="KW-0560">Oxidoreductase</keyword>
<evidence type="ECO:0000256" key="4">
    <source>
        <dbReference type="ARBA" id="ARBA00022723"/>
    </source>
</evidence>
<keyword evidence="10" id="KW-0812">Transmembrane</keyword>
<dbReference type="EMBL" id="ML977507">
    <property type="protein sequence ID" value="KAF2129142.1"/>
    <property type="molecule type" value="Genomic_DNA"/>
</dbReference>
<comment type="cofactor">
    <cofactor evidence="1 8">
        <name>heme</name>
        <dbReference type="ChEBI" id="CHEBI:30413"/>
    </cofactor>
</comment>
<gene>
    <name evidence="11" type="ORF">P153DRAFT_404120</name>
</gene>
<keyword evidence="10" id="KW-1133">Transmembrane helix</keyword>
<feature type="binding site" description="axial binding residue" evidence="8">
    <location>
        <position position="465"/>
    </location>
    <ligand>
        <name>heme</name>
        <dbReference type="ChEBI" id="CHEBI:30413"/>
    </ligand>
    <ligandPart>
        <name>Fe</name>
        <dbReference type="ChEBI" id="CHEBI:18248"/>
    </ligandPart>
</feature>
<dbReference type="AlphaFoldDB" id="A0A6A6AB31"/>
<dbReference type="SUPFAM" id="SSF48264">
    <property type="entry name" value="Cytochrome P450"/>
    <property type="match status" value="1"/>
</dbReference>
<dbReference type="GO" id="GO:0016705">
    <property type="term" value="F:oxidoreductase activity, acting on paired donors, with incorporation or reduction of molecular oxygen"/>
    <property type="evidence" value="ECO:0007669"/>
    <property type="project" value="InterPro"/>
</dbReference>
<dbReference type="Gene3D" id="1.10.630.10">
    <property type="entry name" value="Cytochrome P450"/>
    <property type="match status" value="1"/>
</dbReference>
<dbReference type="CDD" id="cd11058">
    <property type="entry name" value="CYP60B-like"/>
    <property type="match status" value="1"/>
</dbReference>
<evidence type="ECO:0000256" key="5">
    <source>
        <dbReference type="ARBA" id="ARBA00023002"/>
    </source>
</evidence>
<proteinExistence type="inferred from homology"/>
<dbReference type="GeneID" id="54412424"/>
<dbReference type="PANTHER" id="PTHR24305:SF230">
    <property type="entry name" value="P450, PUTATIVE (EUROFUNG)-RELATED"/>
    <property type="match status" value="1"/>
</dbReference>
<organism evidence="11 12">
    <name type="scientific">Dothidotthia symphoricarpi CBS 119687</name>
    <dbReference type="NCBI Taxonomy" id="1392245"/>
    <lineage>
        <taxon>Eukaryota</taxon>
        <taxon>Fungi</taxon>
        <taxon>Dikarya</taxon>
        <taxon>Ascomycota</taxon>
        <taxon>Pezizomycotina</taxon>
        <taxon>Dothideomycetes</taxon>
        <taxon>Pleosporomycetidae</taxon>
        <taxon>Pleosporales</taxon>
        <taxon>Dothidotthiaceae</taxon>
        <taxon>Dothidotthia</taxon>
    </lineage>
</organism>
<dbReference type="InterPro" id="IPR036396">
    <property type="entry name" value="Cyt_P450_sf"/>
</dbReference>
<keyword evidence="3 8" id="KW-0349">Heme</keyword>
<keyword evidence="10" id="KW-0472">Membrane</keyword>
<dbReference type="PRINTS" id="PR00463">
    <property type="entry name" value="EP450I"/>
</dbReference>
<name>A0A6A6AB31_9PLEO</name>
<dbReference type="GO" id="GO:0005506">
    <property type="term" value="F:iron ion binding"/>
    <property type="evidence" value="ECO:0007669"/>
    <property type="project" value="InterPro"/>
</dbReference>
<comment type="similarity">
    <text evidence="2 9">Belongs to the cytochrome P450 family.</text>
</comment>